<accession>A0A4C1UYD1</accession>
<gene>
    <name evidence="1" type="ORF">EVAR_81917_1</name>
</gene>
<evidence type="ECO:0000313" key="1">
    <source>
        <dbReference type="EMBL" id="GBP31017.1"/>
    </source>
</evidence>
<dbReference type="EMBL" id="BGZK01000240">
    <property type="protein sequence ID" value="GBP31017.1"/>
    <property type="molecule type" value="Genomic_DNA"/>
</dbReference>
<sequence length="119" mass="13382">MRGNGLVINAMPWRHRVTGLNPDCGVGIAWKEAIIIDIPIPGKPRNLPTSYRLISFLSGSTLSLLLYFTYTNNIPRPQTGVQLALFADNIALYLRGSNFRQITSHLQKVIDVLTLWFQT</sequence>
<comment type="caution">
    <text evidence="1">The sequence shown here is derived from an EMBL/GenBank/DDBJ whole genome shotgun (WGS) entry which is preliminary data.</text>
</comment>
<reference evidence="1 2" key="1">
    <citation type="journal article" date="2019" name="Commun. Biol.">
        <title>The bagworm genome reveals a unique fibroin gene that provides high tensile strength.</title>
        <authorList>
            <person name="Kono N."/>
            <person name="Nakamura H."/>
            <person name="Ohtoshi R."/>
            <person name="Tomita M."/>
            <person name="Numata K."/>
            <person name="Arakawa K."/>
        </authorList>
    </citation>
    <scope>NUCLEOTIDE SEQUENCE [LARGE SCALE GENOMIC DNA]</scope>
</reference>
<evidence type="ECO:0000313" key="2">
    <source>
        <dbReference type="Proteomes" id="UP000299102"/>
    </source>
</evidence>
<dbReference type="Proteomes" id="UP000299102">
    <property type="component" value="Unassembled WGS sequence"/>
</dbReference>
<evidence type="ECO:0008006" key="3">
    <source>
        <dbReference type="Google" id="ProtNLM"/>
    </source>
</evidence>
<organism evidence="1 2">
    <name type="scientific">Eumeta variegata</name>
    <name type="common">Bagworm moth</name>
    <name type="synonym">Eumeta japonica</name>
    <dbReference type="NCBI Taxonomy" id="151549"/>
    <lineage>
        <taxon>Eukaryota</taxon>
        <taxon>Metazoa</taxon>
        <taxon>Ecdysozoa</taxon>
        <taxon>Arthropoda</taxon>
        <taxon>Hexapoda</taxon>
        <taxon>Insecta</taxon>
        <taxon>Pterygota</taxon>
        <taxon>Neoptera</taxon>
        <taxon>Endopterygota</taxon>
        <taxon>Lepidoptera</taxon>
        <taxon>Glossata</taxon>
        <taxon>Ditrysia</taxon>
        <taxon>Tineoidea</taxon>
        <taxon>Psychidae</taxon>
        <taxon>Oiketicinae</taxon>
        <taxon>Eumeta</taxon>
    </lineage>
</organism>
<name>A0A4C1UYD1_EUMVA</name>
<proteinExistence type="predicted"/>
<dbReference type="AlphaFoldDB" id="A0A4C1UYD1"/>
<protein>
    <recommendedName>
        <fullName evidence="3">Reverse transcriptase domain-containing protein</fullName>
    </recommendedName>
</protein>
<keyword evidence="2" id="KW-1185">Reference proteome</keyword>